<dbReference type="PROSITE" id="PS50294">
    <property type="entry name" value="WD_REPEATS_REGION"/>
    <property type="match status" value="2"/>
</dbReference>
<evidence type="ECO:0000313" key="5">
    <source>
        <dbReference type="Proteomes" id="UP001221757"/>
    </source>
</evidence>
<evidence type="ECO:0000256" key="2">
    <source>
        <dbReference type="ARBA" id="ARBA00022737"/>
    </source>
</evidence>
<dbReference type="Pfam" id="PF00400">
    <property type="entry name" value="WD40"/>
    <property type="match status" value="3"/>
</dbReference>
<dbReference type="Gene3D" id="2.130.10.10">
    <property type="entry name" value="YVTN repeat-like/Quinoprotein amine dehydrogenase"/>
    <property type="match status" value="1"/>
</dbReference>
<evidence type="ECO:0000313" key="4">
    <source>
        <dbReference type="EMBL" id="KAJ7704842.1"/>
    </source>
</evidence>
<dbReference type="InterPro" id="IPR036322">
    <property type="entry name" value="WD40_repeat_dom_sf"/>
</dbReference>
<evidence type="ECO:0000256" key="3">
    <source>
        <dbReference type="PROSITE-ProRule" id="PRU00221"/>
    </source>
</evidence>
<dbReference type="InterPro" id="IPR001680">
    <property type="entry name" value="WD40_rpt"/>
</dbReference>
<proteinExistence type="predicted"/>
<accession>A0AAD7GTB9</accession>
<dbReference type="PANTHER" id="PTHR19848">
    <property type="entry name" value="WD40 REPEAT PROTEIN"/>
    <property type="match status" value="1"/>
</dbReference>
<name>A0AAD7GTB9_MYCRO</name>
<dbReference type="AlphaFoldDB" id="A0AAD7GTB9"/>
<keyword evidence="5" id="KW-1185">Reference proteome</keyword>
<dbReference type="PROSITE" id="PS50082">
    <property type="entry name" value="WD_REPEATS_2"/>
    <property type="match status" value="2"/>
</dbReference>
<evidence type="ECO:0000256" key="1">
    <source>
        <dbReference type="ARBA" id="ARBA00022574"/>
    </source>
</evidence>
<keyword evidence="2" id="KW-0677">Repeat</keyword>
<dbReference type="EMBL" id="JARKIE010000009">
    <property type="protein sequence ID" value="KAJ7704842.1"/>
    <property type="molecule type" value="Genomic_DNA"/>
</dbReference>
<dbReference type="SUPFAM" id="SSF50978">
    <property type="entry name" value="WD40 repeat-like"/>
    <property type="match status" value="1"/>
</dbReference>
<reference evidence="4" key="1">
    <citation type="submission" date="2023-03" db="EMBL/GenBank/DDBJ databases">
        <title>Massive genome expansion in bonnet fungi (Mycena s.s.) driven by repeated elements and novel gene families across ecological guilds.</title>
        <authorList>
            <consortium name="Lawrence Berkeley National Laboratory"/>
            <person name="Harder C.B."/>
            <person name="Miyauchi S."/>
            <person name="Viragh M."/>
            <person name="Kuo A."/>
            <person name="Thoen E."/>
            <person name="Andreopoulos B."/>
            <person name="Lu D."/>
            <person name="Skrede I."/>
            <person name="Drula E."/>
            <person name="Henrissat B."/>
            <person name="Morin E."/>
            <person name="Kohler A."/>
            <person name="Barry K."/>
            <person name="LaButti K."/>
            <person name="Morin E."/>
            <person name="Salamov A."/>
            <person name="Lipzen A."/>
            <person name="Mereny Z."/>
            <person name="Hegedus B."/>
            <person name="Baldrian P."/>
            <person name="Stursova M."/>
            <person name="Weitz H."/>
            <person name="Taylor A."/>
            <person name="Grigoriev I.V."/>
            <person name="Nagy L.G."/>
            <person name="Martin F."/>
            <person name="Kauserud H."/>
        </authorList>
    </citation>
    <scope>NUCLEOTIDE SEQUENCE</scope>
    <source>
        <strain evidence="4">CBHHK067</strain>
    </source>
</reference>
<feature type="non-terminal residue" evidence="4">
    <location>
        <position position="224"/>
    </location>
</feature>
<dbReference type="PANTHER" id="PTHR19848:SF8">
    <property type="entry name" value="F-BOX AND WD REPEAT DOMAIN CONTAINING 7"/>
    <property type="match status" value="1"/>
</dbReference>
<comment type="caution">
    <text evidence="4">The sequence shown here is derived from an EMBL/GenBank/DDBJ whole genome shotgun (WGS) entry which is preliminary data.</text>
</comment>
<organism evidence="4 5">
    <name type="scientific">Mycena rosella</name>
    <name type="common">Pink bonnet</name>
    <name type="synonym">Agaricus rosellus</name>
    <dbReference type="NCBI Taxonomy" id="1033263"/>
    <lineage>
        <taxon>Eukaryota</taxon>
        <taxon>Fungi</taxon>
        <taxon>Dikarya</taxon>
        <taxon>Basidiomycota</taxon>
        <taxon>Agaricomycotina</taxon>
        <taxon>Agaricomycetes</taxon>
        <taxon>Agaricomycetidae</taxon>
        <taxon>Agaricales</taxon>
        <taxon>Marasmiineae</taxon>
        <taxon>Mycenaceae</taxon>
        <taxon>Mycena</taxon>
    </lineage>
</organism>
<dbReference type="InterPro" id="IPR015943">
    <property type="entry name" value="WD40/YVTN_repeat-like_dom_sf"/>
</dbReference>
<dbReference type="Proteomes" id="UP001221757">
    <property type="component" value="Unassembled WGS sequence"/>
</dbReference>
<gene>
    <name evidence="4" type="ORF">B0H17DRAFT_920747</name>
</gene>
<feature type="repeat" description="WD" evidence="3">
    <location>
        <begin position="36"/>
        <end position="70"/>
    </location>
</feature>
<protein>
    <submittedName>
        <fullName evidence="4">WD40-repeat-containing domain protein</fullName>
    </submittedName>
</protein>
<sequence>GVTSVAISPDGAVDAGCIDAVVRIWSVATGALGELLHGHPDSVYSVVLMRDGYGIVSRSFDNTLKHWDLRGVTARKEGGKPSVGTTNLLGYKDYVLSVAVLHDAQWVLSGSKDRGVQFWDADGIMQCMLKGHKHFGLRSFICARPPPRETDTRQLCPAPSRTWTTLSVCTVITLSPAKCMDGTASIITLELRRSRRLDPTLGLLPNTNPSVWGLYFECDNLNTY</sequence>
<dbReference type="SMART" id="SM00320">
    <property type="entry name" value="WD40"/>
    <property type="match status" value="2"/>
</dbReference>
<keyword evidence="1 3" id="KW-0853">WD repeat</keyword>
<feature type="repeat" description="WD" evidence="3">
    <location>
        <begin position="88"/>
        <end position="120"/>
    </location>
</feature>